<comment type="caution">
    <text evidence="1">The sequence shown here is derived from an EMBL/GenBank/DDBJ whole genome shotgun (WGS) entry which is preliminary data.</text>
</comment>
<dbReference type="AlphaFoldDB" id="A0A841EXI7"/>
<reference evidence="1 2" key="1">
    <citation type="submission" date="2020-08" db="EMBL/GenBank/DDBJ databases">
        <title>Functional genomics of gut bacteria from endangered species of beetles.</title>
        <authorList>
            <person name="Carlos-Shanley C."/>
        </authorList>
    </citation>
    <scope>NUCLEOTIDE SEQUENCE [LARGE SCALE GENOMIC DNA]</scope>
    <source>
        <strain evidence="1 2">S00070</strain>
    </source>
</reference>
<evidence type="ECO:0008006" key="3">
    <source>
        <dbReference type="Google" id="ProtNLM"/>
    </source>
</evidence>
<evidence type="ECO:0000313" key="2">
    <source>
        <dbReference type="Proteomes" id="UP000524404"/>
    </source>
</evidence>
<dbReference type="RefSeq" id="WP_184135030.1">
    <property type="nucleotide sequence ID" value="NZ_JACHKT010000020.1"/>
</dbReference>
<dbReference type="EMBL" id="JACHKT010000020">
    <property type="protein sequence ID" value="MBB6004181.1"/>
    <property type="molecule type" value="Genomic_DNA"/>
</dbReference>
<evidence type="ECO:0000313" key="1">
    <source>
        <dbReference type="EMBL" id="MBB6004181.1"/>
    </source>
</evidence>
<dbReference type="PROSITE" id="PS51257">
    <property type="entry name" value="PROKAR_LIPOPROTEIN"/>
    <property type="match status" value="1"/>
</dbReference>
<name>A0A841EXI7_9BACT</name>
<dbReference type="Proteomes" id="UP000524404">
    <property type="component" value="Unassembled WGS sequence"/>
</dbReference>
<sequence>MKKTLLLTICCFFSLIGCKSEDVGPKTLVGEWSPTYRYQNRGKDGTLGEWYDMINITAMPGCKFTNDNRFYLTGSSYHNDCCINGVKYKATNDKISFLNVANACKSPTCVPEGYIFETNRKDTLVLEENSLRREFYRTK</sequence>
<protein>
    <recommendedName>
        <fullName evidence="3">Lipocalin-like domain-containing protein</fullName>
    </recommendedName>
</protein>
<organism evidence="1 2">
    <name type="scientific">Arcicella rosea</name>
    <dbReference type="NCBI Taxonomy" id="502909"/>
    <lineage>
        <taxon>Bacteria</taxon>
        <taxon>Pseudomonadati</taxon>
        <taxon>Bacteroidota</taxon>
        <taxon>Cytophagia</taxon>
        <taxon>Cytophagales</taxon>
        <taxon>Flectobacillaceae</taxon>
        <taxon>Arcicella</taxon>
    </lineage>
</organism>
<keyword evidence="2" id="KW-1185">Reference proteome</keyword>
<proteinExistence type="predicted"/>
<accession>A0A841EXI7</accession>
<gene>
    <name evidence="1" type="ORF">HNP25_002844</name>
</gene>